<dbReference type="AlphaFoldDB" id="A0A8J3CVY1"/>
<dbReference type="InterPro" id="IPR046551">
    <property type="entry name" value="DUF6705"/>
</dbReference>
<sequence length="179" mass="20869">MKYSVNILLIIIFIALPFGKSNAQSDIQEEKLKDLEGTWIYRDERIDFEVILRNKKINETPEKPFLFGFIKLVVNGHQVYNNLEFVEFLESKGSFDFYEIFDGRGDRKKIPTVIFSSDDNGISGSFQILDKVKAIHINVKVNENELIWNFKRFVTPVNEVDQDHIPAVPSTWVLQRVEE</sequence>
<reference evidence="2" key="1">
    <citation type="journal article" date="2014" name="Int. J. Syst. Evol. Microbiol.">
        <title>Complete genome sequence of Corynebacterium casei LMG S-19264T (=DSM 44701T), isolated from a smear-ripened cheese.</title>
        <authorList>
            <consortium name="US DOE Joint Genome Institute (JGI-PGF)"/>
            <person name="Walter F."/>
            <person name="Albersmeier A."/>
            <person name="Kalinowski J."/>
            <person name="Ruckert C."/>
        </authorList>
    </citation>
    <scope>NUCLEOTIDE SEQUENCE</scope>
    <source>
        <strain evidence="2">KCTC 23224</strain>
    </source>
</reference>
<organism evidence="2 3">
    <name type="scientific">Mongoliitalea lutea</name>
    <dbReference type="NCBI Taxonomy" id="849756"/>
    <lineage>
        <taxon>Bacteria</taxon>
        <taxon>Pseudomonadati</taxon>
        <taxon>Bacteroidota</taxon>
        <taxon>Cytophagia</taxon>
        <taxon>Cytophagales</taxon>
        <taxon>Cyclobacteriaceae</taxon>
        <taxon>Mongoliitalea</taxon>
    </lineage>
</organism>
<evidence type="ECO:0000259" key="1">
    <source>
        <dbReference type="Pfam" id="PF20448"/>
    </source>
</evidence>
<keyword evidence="3" id="KW-1185">Reference proteome</keyword>
<dbReference type="RefSeq" id="WP_189579636.1">
    <property type="nucleotide sequence ID" value="NZ_BMYF01000006.1"/>
</dbReference>
<feature type="domain" description="DUF6705" evidence="1">
    <location>
        <begin position="1"/>
        <end position="149"/>
    </location>
</feature>
<evidence type="ECO:0000313" key="3">
    <source>
        <dbReference type="Proteomes" id="UP000642809"/>
    </source>
</evidence>
<dbReference type="Proteomes" id="UP000642809">
    <property type="component" value="Unassembled WGS sequence"/>
</dbReference>
<accession>A0A8J3CVY1</accession>
<name>A0A8J3CVY1_9BACT</name>
<proteinExistence type="predicted"/>
<gene>
    <name evidence="2" type="ORF">GCM10008106_12640</name>
</gene>
<comment type="caution">
    <text evidence="2">The sequence shown here is derived from an EMBL/GenBank/DDBJ whole genome shotgun (WGS) entry which is preliminary data.</text>
</comment>
<dbReference type="Pfam" id="PF20448">
    <property type="entry name" value="DUF6705"/>
    <property type="match status" value="1"/>
</dbReference>
<dbReference type="EMBL" id="BMYF01000006">
    <property type="protein sequence ID" value="GHB33183.1"/>
    <property type="molecule type" value="Genomic_DNA"/>
</dbReference>
<reference evidence="2" key="2">
    <citation type="submission" date="2020-09" db="EMBL/GenBank/DDBJ databases">
        <authorList>
            <person name="Sun Q."/>
            <person name="Kim S."/>
        </authorList>
    </citation>
    <scope>NUCLEOTIDE SEQUENCE</scope>
    <source>
        <strain evidence="2">KCTC 23224</strain>
    </source>
</reference>
<protein>
    <recommendedName>
        <fullName evidence="1">DUF6705 domain-containing protein</fullName>
    </recommendedName>
</protein>
<evidence type="ECO:0000313" key="2">
    <source>
        <dbReference type="EMBL" id="GHB33183.1"/>
    </source>
</evidence>